<dbReference type="Gene3D" id="1.25.40.1050">
    <property type="match status" value="1"/>
</dbReference>
<reference evidence="2" key="4">
    <citation type="submission" date="2019-03" db="UniProtKB">
        <authorList>
            <consortium name="EnsemblPlants"/>
        </authorList>
    </citation>
    <scope>IDENTIFICATION</scope>
</reference>
<proteinExistence type="predicted"/>
<dbReference type="GO" id="GO:0000956">
    <property type="term" value="P:nuclear-transcribed mRNA catabolic process"/>
    <property type="evidence" value="ECO:0007669"/>
    <property type="project" value="TreeGrafter"/>
</dbReference>
<dbReference type="Pfam" id="PF17846">
    <property type="entry name" value="XRN_M"/>
    <property type="match status" value="1"/>
</dbReference>
<dbReference type="GO" id="GO:0004534">
    <property type="term" value="F:5'-3' RNA exonuclease activity"/>
    <property type="evidence" value="ECO:0007669"/>
    <property type="project" value="TreeGrafter"/>
</dbReference>
<sequence>IMTFVPRTTSFHSISMLVISDSSSTYVQEKRFHSMSICFMVPPQKKSLMVEYLCSCRCYPFYYAPFASDFKCLSQFNISFTVDKPLRPFDQLMAVLPPQKNVLSCALPKCYSKLIGCEESKIQMSHPTEFEIDPDGRRFLSQGIAKLPFIDKELLLSATKMVEKDLTEDEMARNNARQERIFLRNSQSLANTAAFVATISDNAQKKLWIDTRCLNSELNLVKLSTLLRAIQN</sequence>
<name>A0A453LGI8_AEGTS</name>
<dbReference type="Gramene" id="AET5Gv20751600.4">
    <property type="protein sequence ID" value="AET5Gv20751600.4"/>
    <property type="gene ID" value="AET5Gv20751600"/>
</dbReference>
<reference evidence="3" key="1">
    <citation type="journal article" date="2014" name="Science">
        <title>Ancient hybridizations among the ancestral genomes of bread wheat.</title>
        <authorList>
            <consortium name="International Wheat Genome Sequencing Consortium,"/>
            <person name="Marcussen T."/>
            <person name="Sandve S.R."/>
            <person name="Heier L."/>
            <person name="Spannagl M."/>
            <person name="Pfeifer M."/>
            <person name="Jakobsen K.S."/>
            <person name="Wulff B.B."/>
            <person name="Steuernagel B."/>
            <person name="Mayer K.F."/>
            <person name="Olsen O.A."/>
        </authorList>
    </citation>
    <scope>NUCLEOTIDE SEQUENCE [LARGE SCALE GENOMIC DNA]</scope>
    <source>
        <strain evidence="3">cv. AL8/78</strain>
    </source>
</reference>
<dbReference type="PANTHER" id="PTHR12341:SF54">
    <property type="entry name" value="5'-3' EXORIBONUCLEASE"/>
    <property type="match status" value="1"/>
</dbReference>
<dbReference type="GO" id="GO:0005634">
    <property type="term" value="C:nucleus"/>
    <property type="evidence" value="ECO:0007669"/>
    <property type="project" value="TreeGrafter"/>
</dbReference>
<feature type="domain" description="Xrn1 helical" evidence="1">
    <location>
        <begin position="59"/>
        <end position="212"/>
    </location>
</feature>
<keyword evidence="3" id="KW-1185">Reference proteome</keyword>
<reference evidence="2" key="3">
    <citation type="journal article" date="2017" name="Nature">
        <title>Genome sequence of the progenitor of the wheat D genome Aegilops tauschii.</title>
        <authorList>
            <person name="Luo M.C."/>
            <person name="Gu Y.Q."/>
            <person name="Puiu D."/>
            <person name="Wang H."/>
            <person name="Twardziok S.O."/>
            <person name="Deal K.R."/>
            <person name="Huo N."/>
            <person name="Zhu T."/>
            <person name="Wang L."/>
            <person name="Wang Y."/>
            <person name="McGuire P.E."/>
            <person name="Liu S."/>
            <person name="Long H."/>
            <person name="Ramasamy R.K."/>
            <person name="Rodriguez J.C."/>
            <person name="Van S.L."/>
            <person name="Yuan L."/>
            <person name="Wang Z."/>
            <person name="Xia Z."/>
            <person name="Xiao L."/>
            <person name="Anderson O.D."/>
            <person name="Ouyang S."/>
            <person name="Liang Y."/>
            <person name="Zimin A.V."/>
            <person name="Pertea G."/>
            <person name="Qi P."/>
            <person name="Bennetzen J.L."/>
            <person name="Dai X."/>
            <person name="Dawson M.W."/>
            <person name="Muller H.G."/>
            <person name="Kugler K."/>
            <person name="Rivarola-Duarte L."/>
            <person name="Spannagl M."/>
            <person name="Mayer K.F.X."/>
            <person name="Lu F.H."/>
            <person name="Bevan M.W."/>
            <person name="Leroy P."/>
            <person name="Li P."/>
            <person name="You F.M."/>
            <person name="Sun Q."/>
            <person name="Liu Z."/>
            <person name="Lyons E."/>
            <person name="Wicker T."/>
            <person name="Salzberg S.L."/>
            <person name="Devos K.M."/>
            <person name="Dvorak J."/>
        </authorList>
    </citation>
    <scope>NUCLEOTIDE SEQUENCE [LARGE SCALE GENOMIC DNA]</scope>
    <source>
        <strain evidence="2">cv. AL8/78</strain>
    </source>
</reference>
<organism evidence="2 3">
    <name type="scientific">Aegilops tauschii subsp. strangulata</name>
    <name type="common">Goatgrass</name>
    <dbReference type="NCBI Taxonomy" id="200361"/>
    <lineage>
        <taxon>Eukaryota</taxon>
        <taxon>Viridiplantae</taxon>
        <taxon>Streptophyta</taxon>
        <taxon>Embryophyta</taxon>
        <taxon>Tracheophyta</taxon>
        <taxon>Spermatophyta</taxon>
        <taxon>Magnoliopsida</taxon>
        <taxon>Liliopsida</taxon>
        <taxon>Poales</taxon>
        <taxon>Poaceae</taxon>
        <taxon>BOP clade</taxon>
        <taxon>Pooideae</taxon>
        <taxon>Triticodae</taxon>
        <taxon>Triticeae</taxon>
        <taxon>Triticinae</taxon>
        <taxon>Aegilops</taxon>
    </lineage>
</organism>
<evidence type="ECO:0000313" key="3">
    <source>
        <dbReference type="Proteomes" id="UP000015105"/>
    </source>
</evidence>
<dbReference type="PANTHER" id="PTHR12341">
    <property type="entry name" value="5'-&gt;3' EXORIBONUCLEASE"/>
    <property type="match status" value="1"/>
</dbReference>
<evidence type="ECO:0000313" key="2">
    <source>
        <dbReference type="EnsemblPlants" id="AET5Gv20751600.4"/>
    </source>
</evidence>
<evidence type="ECO:0000259" key="1">
    <source>
        <dbReference type="Pfam" id="PF17846"/>
    </source>
</evidence>
<accession>A0A453LGI8</accession>
<dbReference type="Proteomes" id="UP000015105">
    <property type="component" value="Chromosome 5D"/>
</dbReference>
<dbReference type="AlphaFoldDB" id="A0A453LGI8"/>
<dbReference type="GO" id="GO:0003723">
    <property type="term" value="F:RNA binding"/>
    <property type="evidence" value="ECO:0007669"/>
    <property type="project" value="TreeGrafter"/>
</dbReference>
<protein>
    <recommendedName>
        <fullName evidence="1">Xrn1 helical domain-containing protein</fullName>
    </recommendedName>
</protein>
<dbReference type="InterPro" id="IPR027073">
    <property type="entry name" value="5_3_exoribonuclease"/>
</dbReference>
<reference evidence="3" key="2">
    <citation type="journal article" date="2017" name="Nat. Plants">
        <title>The Aegilops tauschii genome reveals multiple impacts of transposons.</title>
        <authorList>
            <person name="Zhao G."/>
            <person name="Zou C."/>
            <person name="Li K."/>
            <person name="Wang K."/>
            <person name="Li T."/>
            <person name="Gao L."/>
            <person name="Zhang X."/>
            <person name="Wang H."/>
            <person name="Yang Z."/>
            <person name="Liu X."/>
            <person name="Jiang W."/>
            <person name="Mao L."/>
            <person name="Kong X."/>
            <person name="Jiao Y."/>
            <person name="Jia J."/>
        </authorList>
    </citation>
    <scope>NUCLEOTIDE SEQUENCE [LARGE SCALE GENOMIC DNA]</scope>
    <source>
        <strain evidence="3">cv. AL8/78</strain>
    </source>
</reference>
<dbReference type="EnsemblPlants" id="AET5Gv20751600.4">
    <property type="protein sequence ID" value="AET5Gv20751600.4"/>
    <property type="gene ID" value="AET5Gv20751600"/>
</dbReference>
<reference evidence="2" key="5">
    <citation type="journal article" date="2021" name="G3 (Bethesda)">
        <title>Aegilops tauschii genome assembly Aet v5.0 features greater sequence contiguity and improved annotation.</title>
        <authorList>
            <person name="Wang L."/>
            <person name="Zhu T."/>
            <person name="Rodriguez J.C."/>
            <person name="Deal K.R."/>
            <person name="Dubcovsky J."/>
            <person name="McGuire P.E."/>
            <person name="Lux T."/>
            <person name="Spannagl M."/>
            <person name="Mayer K.F.X."/>
            <person name="Baldrich P."/>
            <person name="Meyers B.C."/>
            <person name="Huo N."/>
            <person name="Gu Y.Q."/>
            <person name="Zhou H."/>
            <person name="Devos K.M."/>
            <person name="Bennetzen J.L."/>
            <person name="Unver T."/>
            <person name="Budak H."/>
            <person name="Gulick P.J."/>
            <person name="Galiba G."/>
            <person name="Kalapos B."/>
            <person name="Nelson D.R."/>
            <person name="Li P."/>
            <person name="You F.M."/>
            <person name="Luo M.C."/>
            <person name="Dvorak J."/>
        </authorList>
    </citation>
    <scope>NUCLEOTIDE SEQUENCE [LARGE SCALE GENOMIC DNA]</scope>
    <source>
        <strain evidence="2">cv. AL8/78</strain>
    </source>
</reference>
<dbReference type="InterPro" id="IPR041412">
    <property type="entry name" value="Xrn1_helical"/>
</dbReference>